<dbReference type="RefSeq" id="WP_372564575.1">
    <property type="nucleotide sequence ID" value="NZ_JBGOSP010000014.1"/>
</dbReference>
<dbReference type="PANTHER" id="PTHR39210:SF1">
    <property type="entry name" value="HEPARIN-SULFATE LYASE"/>
    <property type="match status" value="1"/>
</dbReference>
<reference evidence="6 7" key="1">
    <citation type="submission" date="2024-08" db="EMBL/GenBank/DDBJ databases">
        <title>Genome sequence of Streptomyces aureus CACIA-1.46HGO.</title>
        <authorList>
            <person name="Evangelista-Martinez Z."/>
        </authorList>
    </citation>
    <scope>NUCLEOTIDE SEQUENCE [LARGE SCALE GENOMIC DNA]</scope>
    <source>
        <strain evidence="6 7">CACIA-1.46HGO</strain>
    </source>
</reference>
<evidence type="ECO:0000256" key="1">
    <source>
        <dbReference type="ARBA" id="ARBA00004418"/>
    </source>
</evidence>
<evidence type="ECO:0000313" key="7">
    <source>
        <dbReference type="Proteomes" id="UP001571476"/>
    </source>
</evidence>
<protein>
    <submittedName>
        <fullName evidence="6">Heparinase II/III family protein</fullName>
    </submittedName>
</protein>
<keyword evidence="4" id="KW-0456">Lyase</keyword>
<evidence type="ECO:0000259" key="5">
    <source>
        <dbReference type="Pfam" id="PF07940"/>
    </source>
</evidence>
<keyword evidence="7" id="KW-1185">Reference proteome</keyword>
<dbReference type="PANTHER" id="PTHR39210">
    <property type="entry name" value="HEPARIN-SULFATE LYASE"/>
    <property type="match status" value="1"/>
</dbReference>
<evidence type="ECO:0000256" key="3">
    <source>
        <dbReference type="ARBA" id="ARBA00022764"/>
    </source>
</evidence>
<evidence type="ECO:0000256" key="2">
    <source>
        <dbReference type="ARBA" id="ARBA00022729"/>
    </source>
</evidence>
<sequence>MAAVKRIPRERGGWWHAYVCPAHGVELDHGDVLGGVFPKDGARCPRGCRVDTPAVRGAWTVLSHQAWARRLRVLAECGEDTEAVSGLVEYTSLYAELASRHHDDAQPWMLRGRLFHQALTDAIWAVNVGHAAWTLGARGTAGLAAVLPLLDELERAALDAREVLVARGDLASNYTTWLTAAGIATGRAAAAVRGVPWDGAKQWLEGPHGLYAHLRACVADDGWEWEGSTYYHGFVLRAVLLALRGTDPSALPGDVAARLCGMVDVLAAIATDGGVLPALHDGPYLRDPLSLEWLELCALARQFAPAPRMDAVAARARADLAGADDGLDRLLDGWFTGPPLPERSAPAPVTVFGDAGYAVVRAAGVHAVLDFGPHGGSHGHRDKLSLYLYGVTAPWQPDPGQVPYAHDEFRDLYASTAVHPSFRVDGAEQAECAGALLNADDTSATAEVTTAYEGVRAVRRVEAGTCHLVDVLTVTGERGALGRVSAQLRPGVALDLQVQASGPVRTTWYGDELLHGWHAASTPVRPFCRPGPGPADDPQQQRTRVDFTARDTTRVVFASVYQSGSAGPAVTDVRLTEEGLVVVSLADGSRRVHRTEA</sequence>
<dbReference type="Gene3D" id="2.70.98.70">
    <property type="match status" value="1"/>
</dbReference>
<keyword evidence="3" id="KW-0574">Periplasm</keyword>
<name>A0ABV4SSB1_9ACTN</name>
<dbReference type="SUPFAM" id="SSF48230">
    <property type="entry name" value="Chondroitin AC/alginate lyase"/>
    <property type="match status" value="1"/>
</dbReference>
<dbReference type="Proteomes" id="UP001571476">
    <property type="component" value="Unassembled WGS sequence"/>
</dbReference>
<feature type="domain" description="Heparinase II/III-like C-terminal" evidence="5">
    <location>
        <begin position="346"/>
        <end position="445"/>
    </location>
</feature>
<comment type="caution">
    <text evidence="6">The sequence shown here is derived from an EMBL/GenBank/DDBJ whole genome shotgun (WGS) entry which is preliminary data.</text>
</comment>
<dbReference type="InterPro" id="IPR008929">
    <property type="entry name" value="Chondroitin_lyas"/>
</dbReference>
<accession>A0ABV4SSB1</accession>
<dbReference type="InterPro" id="IPR012480">
    <property type="entry name" value="Hepar_II_III_C"/>
</dbReference>
<evidence type="ECO:0000256" key="4">
    <source>
        <dbReference type="ARBA" id="ARBA00023239"/>
    </source>
</evidence>
<keyword evidence="2" id="KW-0732">Signal</keyword>
<proteinExistence type="predicted"/>
<gene>
    <name evidence="6" type="ORF">ACEG43_27415</name>
</gene>
<organism evidence="6 7">
    <name type="scientific">Streptomyces aureus</name>
    <dbReference type="NCBI Taxonomy" id="193461"/>
    <lineage>
        <taxon>Bacteria</taxon>
        <taxon>Bacillati</taxon>
        <taxon>Actinomycetota</taxon>
        <taxon>Actinomycetes</taxon>
        <taxon>Kitasatosporales</taxon>
        <taxon>Streptomycetaceae</taxon>
        <taxon>Streptomyces</taxon>
    </lineage>
</organism>
<dbReference type="Pfam" id="PF07940">
    <property type="entry name" value="Hepar_II_III_C"/>
    <property type="match status" value="1"/>
</dbReference>
<evidence type="ECO:0000313" key="6">
    <source>
        <dbReference type="EMBL" id="MFA3839863.1"/>
    </source>
</evidence>
<comment type="subcellular location">
    <subcellularLocation>
        <location evidence="1">Periplasm</location>
    </subcellularLocation>
</comment>
<dbReference type="EMBL" id="JBGOSP010000014">
    <property type="protein sequence ID" value="MFA3839863.1"/>
    <property type="molecule type" value="Genomic_DNA"/>
</dbReference>
<dbReference type="Gene3D" id="1.50.10.100">
    <property type="entry name" value="Chondroitin AC/alginate lyase"/>
    <property type="match status" value="1"/>
</dbReference>